<dbReference type="SUPFAM" id="SSF75169">
    <property type="entry name" value="DsrEFH-like"/>
    <property type="match status" value="1"/>
</dbReference>
<sequence length="162" mass="17972">MKILFNTLKAFLFVSLAFAGGNVQANDNAYGKQKVVYHINYDNAKKQSSTLRNIQNHINAVGADNLDLRVVMHGNGLSLILKPEALTNVPKFKHANADQTMSQKIDKLKMQGVKFNVCANTLKGRNVNVDRDLYDATKEDIVASGVAELAHLQQQGFVYLRP</sequence>
<dbReference type="Pfam" id="PF02635">
    <property type="entry name" value="DsrE"/>
    <property type="match status" value="1"/>
</dbReference>
<dbReference type="PANTHER" id="PTHR37691">
    <property type="entry name" value="BLR3518 PROTEIN"/>
    <property type="match status" value="1"/>
</dbReference>
<accession>A0A4P9K2W9</accession>
<dbReference type="RefSeq" id="WP_138563264.1">
    <property type="nucleotide sequence ID" value="NZ_CP040602.1"/>
</dbReference>
<dbReference type="OrthoDB" id="14053at2"/>
<reference evidence="2 3" key="1">
    <citation type="submission" date="2019-05" db="EMBL/GenBank/DDBJ databases">
        <title>Thiomicrorhabdus sediminis sp. nov, a novel sulfur-oxidizing bacterium isolated from coastal sediment.</title>
        <authorList>
            <person name="Liu X."/>
        </authorList>
    </citation>
    <scope>NUCLEOTIDE SEQUENCE [LARGE SCALE GENOMIC DNA]</scope>
    <source>
        <strain evidence="2 3">G1</strain>
    </source>
</reference>
<keyword evidence="1" id="KW-0732">Signal</keyword>
<evidence type="ECO:0000313" key="3">
    <source>
        <dbReference type="Proteomes" id="UP000304864"/>
    </source>
</evidence>
<dbReference type="EMBL" id="CP040602">
    <property type="protein sequence ID" value="QCU89169.1"/>
    <property type="molecule type" value="Genomic_DNA"/>
</dbReference>
<feature type="chain" id="PRO_5020792753" evidence="1">
    <location>
        <begin position="20"/>
        <end position="162"/>
    </location>
</feature>
<dbReference type="Gene3D" id="3.40.1260.10">
    <property type="entry name" value="DsrEFH-like"/>
    <property type="match status" value="1"/>
</dbReference>
<protein>
    <submittedName>
        <fullName evidence="2">Uncharacterized protein</fullName>
    </submittedName>
</protein>
<dbReference type="PANTHER" id="PTHR37691:SF1">
    <property type="entry name" value="BLR3518 PROTEIN"/>
    <property type="match status" value="1"/>
</dbReference>
<gene>
    <name evidence="2" type="ORF">FE785_00280</name>
</gene>
<dbReference type="AlphaFoldDB" id="A0A4P9K2W9"/>
<dbReference type="InterPro" id="IPR027396">
    <property type="entry name" value="DsrEFH-like"/>
</dbReference>
<keyword evidence="3" id="KW-1185">Reference proteome</keyword>
<dbReference type="Proteomes" id="UP000304864">
    <property type="component" value="Chromosome"/>
</dbReference>
<dbReference type="KEGG" id="thig:FE785_00280"/>
<feature type="signal peptide" evidence="1">
    <location>
        <begin position="1"/>
        <end position="19"/>
    </location>
</feature>
<evidence type="ECO:0000256" key="1">
    <source>
        <dbReference type="SAM" id="SignalP"/>
    </source>
</evidence>
<dbReference type="InterPro" id="IPR003787">
    <property type="entry name" value="Sulphur_relay_DsrE/F-like"/>
</dbReference>
<organism evidence="2 3">
    <name type="scientific">Thiomicrorhabdus sediminis</name>
    <dbReference type="NCBI Taxonomy" id="2580412"/>
    <lineage>
        <taxon>Bacteria</taxon>
        <taxon>Pseudomonadati</taxon>
        <taxon>Pseudomonadota</taxon>
        <taxon>Gammaproteobacteria</taxon>
        <taxon>Thiotrichales</taxon>
        <taxon>Piscirickettsiaceae</taxon>
        <taxon>Thiomicrorhabdus</taxon>
    </lineage>
</organism>
<name>A0A4P9K2W9_9GAMM</name>
<evidence type="ECO:0000313" key="2">
    <source>
        <dbReference type="EMBL" id="QCU89169.1"/>
    </source>
</evidence>
<proteinExistence type="predicted"/>